<dbReference type="EMBL" id="JAAZWO010000001">
    <property type="protein sequence ID" value="MBC2396277.1"/>
    <property type="molecule type" value="Genomic_DNA"/>
</dbReference>
<keyword evidence="2" id="KW-1185">Reference proteome</keyword>
<name>A0A923E6T1_CLOTT</name>
<dbReference type="Proteomes" id="UP000563151">
    <property type="component" value="Unassembled WGS sequence"/>
</dbReference>
<dbReference type="AlphaFoldDB" id="A0A923E6T1"/>
<organism evidence="1 2">
    <name type="scientific">Clostridium tetanomorphum</name>
    <dbReference type="NCBI Taxonomy" id="1553"/>
    <lineage>
        <taxon>Bacteria</taxon>
        <taxon>Bacillati</taxon>
        <taxon>Bacillota</taxon>
        <taxon>Clostridia</taxon>
        <taxon>Eubacteriales</taxon>
        <taxon>Clostridiaceae</taxon>
        <taxon>Clostridium</taxon>
    </lineage>
</organism>
<reference evidence="1 2" key="1">
    <citation type="submission" date="2020-04" db="EMBL/GenBank/DDBJ databases">
        <title>Genomic insights into acetone-butanol-ethanol (ABE) fermentation by sequencing solventogenic clostridia strains.</title>
        <authorList>
            <person name="Brown S."/>
        </authorList>
    </citation>
    <scope>NUCLEOTIDE SEQUENCE [LARGE SCALE GENOMIC DNA]</scope>
    <source>
        <strain evidence="1 2">DJ011</strain>
    </source>
</reference>
<proteinExistence type="predicted"/>
<protein>
    <submittedName>
        <fullName evidence="1">Uncharacterized protein</fullName>
    </submittedName>
</protein>
<evidence type="ECO:0000313" key="2">
    <source>
        <dbReference type="Proteomes" id="UP000563151"/>
    </source>
</evidence>
<comment type="caution">
    <text evidence="1">The sequence shown here is derived from an EMBL/GenBank/DDBJ whole genome shotgun (WGS) entry which is preliminary data.</text>
</comment>
<sequence>MPKFAQNKVIQEAMRQIGSAKTAGYKVEWLVSEEKAMDQLTRLFERENIDITVRYYPE</sequence>
<gene>
    <name evidence="1" type="ORF">HGG79_00605</name>
</gene>
<dbReference type="RefSeq" id="WP_162175692.1">
    <property type="nucleotide sequence ID" value="NZ_JABSWD010000001.1"/>
</dbReference>
<evidence type="ECO:0000313" key="1">
    <source>
        <dbReference type="EMBL" id="MBC2396277.1"/>
    </source>
</evidence>
<accession>A0A923E6T1</accession>